<evidence type="ECO:0000313" key="2">
    <source>
        <dbReference type="EMBL" id="QDB80008.1"/>
    </source>
</evidence>
<name>A0ABX5VPP1_9MICO</name>
<dbReference type="RefSeq" id="WP_139948901.1">
    <property type="nucleotide sequence ID" value="NZ_CP040899.1"/>
</dbReference>
<proteinExistence type="predicted"/>
<organism evidence="2 3">
    <name type="scientific">Georgenia wutianyii</name>
    <dbReference type="NCBI Taxonomy" id="2585135"/>
    <lineage>
        <taxon>Bacteria</taxon>
        <taxon>Bacillati</taxon>
        <taxon>Actinomycetota</taxon>
        <taxon>Actinomycetes</taxon>
        <taxon>Micrococcales</taxon>
        <taxon>Bogoriellaceae</taxon>
        <taxon>Georgenia</taxon>
    </lineage>
</organism>
<protein>
    <recommendedName>
        <fullName evidence="4">DUF4244 domain-containing protein</fullName>
    </recommendedName>
</protein>
<dbReference type="Proteomes" id="UP000313948">
    <property type="component" value="Chromosome"/>
</dbReference>
<accession>A0ABX5VPP1</accession>
<keyword evidence="1" id="KW-0472">Membrane</keyword>
<sequence length="65" mass="7052">MRLYLSTYLAALRRRLVAEERGDVPGWVLVTLMTAGLVVAIWLIAGPALVNVFNTAIQRVLSVGG</sequence>
<reference evidence="2 3" key="1">
    <citation type="submission" date="2019-05" db="EMBL/GenBank/DDBJ databases">
        <title>Georgenia *** sp. nov., and Georgenia *** sp. nov., isolated from the intestinal contents of plateau pika (Ochotona curzoniae) in the Qinghai-Tibet plateau of China.</title>
        <authorList>
            <person name="Tian Z."/>
        </authorList>
    </citation>
    <scope>NUCLEOTIDE SEQUENCE [LARGE SCALE GENOMIC DNA]</scope>
    <source>
        <strain evidence="2 3">Z294</strain>
    </source>
</reference>
<keyword evidence="1" id="KW-1133">Transmembrane helix</keyword>
<evidence type="ECO:0000256" key="1">
    <source>
        <dbReference type="SAM" id="Phobius"/>
    </source>
</evidence>
<feature type="transmembrane region" description="Helical" evidence="1">
    <location>
        <begin position="28"/>
        <end position="50"/>
    </location>
</feature>
<evidence type="ECO:0008006" key="4">
    <source>
        <dbReference type="Google" id="ProtNLM"/>
    </source>
</evidence>
<keyword evidence="1" id="KW-0812">Transmembrane</keyword>
<evidence type="ECO:0000313" key="3">
    <source>
        <dbReference type="Proteomes" id="UP000313948"/>
    </source>
</evidence>
<keyword evidence="3" id="KW-1185">Reference proteome</keyword>
<dbReference type="EMBL" id="CP040899">
    <property type="protein sequence ID" value="QDB80008.1"/>
    <property type="molecule type" value="Genomic_DNA"/>
</dbReference>
<gene>
    <name evidence="2" type="ORF">FE251_11930</name>
</gene>